<feature type="transmembrane region" description="Helical" evidence="1">
    <location>
        <begin position="34"/>
        <end position="60"/>
    </location>
</feature>
<keyword evidence="3" id="KW-1185">Reference proteome</keyword>
<sequence>MKVYIFKEVVQVAGIGFQLQKLFKEDYYSSRMRAYLYSLFVTAGPWLIVIATLLGLQVLLQAVPGVNGENKQLFMISVSYCFMFSQVLFGFQQLVVTRYTADCLYEKKEEKIFPSFLGVSGVTAAAAFLLWLVFAIGSPLLWSYKLLMLVLFLLLNLIWIMLLYLSGAKNYQAIAIAFLAGGILAIASLFTVLSLFPYKEGGFTPAFMMMGCFIAGIAVTFLLLVYSMLITFPKRPAAAPFDYLCYFDKYPLLAWTGIFYNAGLWVSNWIIWADGGEWLLGTFRYHPAYDTALFYAYLTILPTYVIFVVSIETRFYERYRTFFSFINDGGTLSQIRKSKKTMLIVLKQELEKLVRSQGIVSLAILLFALLIAPLYVANDQVLGMFRLTVIGAFCNGMAMVMMLLLLYFDDRKGACVTSGLFFFGIASASLLLLPAGEADYGVGFTAGSLISFLYAVSRLFSYVSKADYYAFSKSHRSPDTGTFHRLSRRLNKIISH</sequence>
<feature type="transmembrane region" description="Helical" evidence="1">
    <location>
        <begin position="292"/>
        <end position="311"/>
    </location>
</feature>
<feature type="transmembrane region" description="Helical" evidence="1">
    <location>
        <begin position="146"/>
        <end position="166"/>
    </location>
</feature>
<evidence type="ECO:0008006" key="4">
    <source>
        <dbReference type="Google" id="ProtNLM"/>
    </source>
</evidence>
<dbReference type="Proteomes" id="UP000434639">
    <property type="component" value="Unassembled WGS sequence"/>
</dbReference>
<proteinExistence type="predicted"/>
<accession>A0A7X2V464</accession>
<dbReference type="InterPro" id="IPR031617">
    <property type="entry name" value="PelG"/>
</dbReference>
<feature type="transmembrane region" description="Helical" evidence="1">
    <location>
        <begin position="252"/>
        <end position="272"/>
    </location>
</feature>
<evidence type="ECO:0000313" key="2">
    <source>
        <dbReference type="EMBL" id="MTH52814.1"/>
    </source>
</evidence>
<dbReference type="AlphaFoldDB" id="A0A7X2V464"/>
<feature type="transmembrane region" description="Helical" evidence="1">
    <location>
        <begin position="112"/>
        <end position="134"/>
    </location>
</feature>
<protein>
    <recommendedName>
        <fullName evidence="4">Transmembrane protein</fullName>
    </recommendedName>
</protein>
<evidence type="ECO:0000313" key="3">
    <source>
        <dbReference type="Proteomes" id="UP000434639"/>
    </source>
</evidence>
<feature type="transmembrane region" description="Helical" evidence="1">
    <location>
        <begin position="414"/>
        <end position="434"/>
    </location>
</feature>
<name>A0A7X2V464_9BACI</name>
<reference evidence="2 3" key="1">
    <citation type="journal article" date="2017" name="Int. J. Syst. Evol. Microbiol.">
        <title>Bacillus mangrovi sp. nov., isolated from a sediment sample from a mangrove forest.</title>
        <authorList>
            <person name="Gupta V."/>
            <person name="Singh P.K."/>
            <person name="Korpole S."/>
            <person name="Tanuku N.R.S."/>
            <person name="Pinnaka A.K."/>
        </authorList>
    </citation>
    <scope>NUCLEOTIDE SEQUENCE [LARGE SCALE GENOMIC DNA]</scope>
    <source>
        <strain evidence="2 3">KCTC 33872</strain>
    </source>
</reference>
<feature type="transmembrane region" description="Helical" evidence="1">
    <location>
        <begin position="72"/>
        <end position="91"/>
    </location>
</feature>
<keyword evidence="1" id="KW-0812">Transmembrane</keyword>
<dbReference type="Pfam" id="PF16933">
    <property type="entry name" value="PelG"/>
    <property type="match status" value="1"/>
</dbReference>
<feature type="transmembrane region" description="Helical" evidence="1">
    <location>
        <begin position="358"/>
        <end position="377"/>
    </location>
</feature>
<keyword evidence="1" id="KW-1133">Transmembrane helix</keyword>
<gene>
    <name evidence="2" type="ORF">GKZ89_05280</name>
</gene>
<feature type="transmembrane region" description="Helical" evidence="1">
    <location>
        <begin position="383"/>
        <end position="407"/>
    </location>
</feature>
<dbReference type="EMBL" id="WMIB01000003">
    <property type="protein sequence ID" value="MTH52814.1"/>
    <property type="molecule type" value="Genomic_DNA"/>
</dbReference>
<evidence type="ECO:0000256" key="1">
    <source>
        <dbReference type="SAM" id="Phobius"/>
    </source>
</evidence>
<feature type="transmembrane region" description="Helical" evidence="1">
    <location>
        <begin position="440"/>
        <end position="460"/>
    </location>
</feature>
<feature type="transmembrane region" description="Helical" evidence="1">
    <location>
        <begin position="208"/>
        <end position="232"/>
    </location>
</feature>
<keyword evidence="1" id="KW-0472">Membrane</keyword>
<comment type="caution">
    <text evidence="2">The sequence shown here is derived from an EMBL/GenBank/DDBJ whole genome shotgun (WGS) entry which is preliminary data.</text>
</comment>
<feature type="transmembrane region" description="Helical" evidence="1">
    <location>
        <begin position="173"/>
        <end position="196"/>
    </location>
</feature>
<organism evidence="2 3">
    <name type="scientific">Metabacillus mangrovi</name>
    <dbReference type="NCBI Taxonomy" id="1491830"/>
    <lineage>
        <taxon>Bacteria</taxon>
        <taxon>Bacillati</taxon>
        <taxon>Bacillota</taxon>
        <taxon>Bacilli</taxon>
        <taxon>Bacillales</taxon>
        <taxon>Bacillaceae</taxon>
        <taxon>Metabacillus</taxon>
    </lineage>
</organism>